<name>A0A2N8PHH7_STRNR</name>
<dbReference type="EMBL" id="LJSN01000002">
    <property type="protein sequence ID" value="PNE40483.1"/>
    <property type="molecule type" value="Genomic_DNA"/>
</dbReference>
<dbReference type="InterPro" id="IPR011075">
    <property type="entry name" value="TetR_C"/>
</dbReference>
<protein>
    <submittedName>
        <fullName evidence="6">TetR family transcriptional regulator</fullName>
    </submittedName>
</protein>
<evidence type="ECO:0000256" key="4">
    <source>
        <dbReference type="PROSITE-ProRule" id="PRU00335"/>
    </source>
</evidence>
<dbReference type="InterPro" id="IPR009057">
    <property type="entry name" value="Homeodomain-like_sf"/>
</dbReference>
<accession>A0A2N8PHH7</accession>
<evidence type="ECO:0000313" key="6">
    <source>
        <dbReference type="EMBL" id="PNE40483.1"/>
    </source>
</evidence>
<keyword evidence="1" id="KW-0805">Transcription regulation</keyword>
<dbReference type="SUPFAM" id="SSF48498">
    <property type="entry name" value="Tetracyclin repressor-like, C-terminal domain"/>
    <property type="match status" value="1"/>
</dbReference>
<dbReference type="PROSITE" id="PS50977">
    <property type="entry name" value="HTH_TETR_2"/>
    <property type="match status" value="1"/>
</dbReference>
<evidence type="ECO:0000259" key="5">
    <source>
        <dbReference type="PROSITE" id="PS50977"/>
    </source>
</evidence>
<keyword evidence="3" id="KW-0804">Transcription</keyword>
<dbReference type="Pfam" id="PF16925">
    <property type="entry name" value="TetR_C_13"/>
    <property type="match status" value="1"/>
</dbReference>
<proteinExistence type="predicted"/>
<dbReference type="RefSeq" id="WP_102923069.1">
    <property type="nucleotide sequence ID" value="NZ_LJSN01000002.1"/>
</dbReference>
<dbReference type="PANTHER" id="PTHR47506">
    <property type="entry name" value="TRANSCRIPTIONAL REGULATORY PROTEIN"/>
    <property type="match status" value="1"/>
</dbReference>
<dbReference type="GO" id="GO:0003677">
    <property type="term" value="F:DNA binding"/>
    <property type="evidence" value="ECO:0007669"/>
    <property type="project" value="UniProtKB-UniRule"/>
</dbReference>
<comment type="caution">
    <text evidence="6">The sequence shown here is derived from an EMBL/GenBank/DDBJ whole genome shotgun (WGS) entry which is preliminary data.</text>
</comment>
<dbReference type="Proteomes" id="UP000236047">
    <property type="component" value="Unassembled WGS sequence"/>
</dbReference>
<dbReference type="Gene3D" id="1.10.10.60">
    <property type="entry name" value="Homeodomain-like"/>
    <property type="match status" value="1"/>
</dbReference>
<reference evidence="7" key="1">
    <citation type="submission" date="2015-09" db="EMBL/GenBank/DDBJ databases">
        <authorList>
            <person name="Graham D.E."/>
            <person name="Mahan K.M."/>
            <person name="Klingeman D.M."/>
            <person name="Fida T."/>
            <person name="Giannone R.J."/>
            <person name="Hettich R.L."/>
            <person name="Parry R.J."/>
            <person name="Spain J.C."/>
        </authorList>
    </citation>
    <scope>NUCLEOTIDE SEQUENCE [LARGE SCALE GENOMIC DNA]</scope>
    <source>
        <strain evidence="7">JCM 4701</strain>
    </source>
</reference>
<dbReference type="Gene3D" id="1.10.357.10">
    <property type="entry name" value="Tetracycline Repressor, domain 2"/>
    <property type="match status" value="1"/>
</dbReference>
<evidence type="ECO:0000313" key="7">
    <source>
        <dbReference type="Proteomes" id="UP000236047"/>
    </source>
</evidence>
<dbReference type="Pfam" id="PF00440">
    <property type="entry name" value="TetR_N"/>
    <property type="match status" value="1"/>
</dbReference>
<keyword evidence="2 4" id="KW-0238">DNA-binding</keyword>
<evidence type="ECO:0000256" key="2">
    <source>
        <dbReference type="ARBA" id="ARBA00023125"/>
    </source>
</evidence>
<keyword evidence="7" id="KW-1185">Reference proteome</keyword>
<evidence type="ECO:0000256" key="1">
    <source>
        <dbReference type="ARBA" id="ARBA00023015"/>
    </source>
</evidence>
<organism evidence="6 7">
    <name type="scientific">Streptomyces noursei</name>
    <name type="common">Streptomyces albulus</name>
    <dbReference type="NCBI Taxonomy" id="1971"/>
    <lineage>
        <taxon>Bacteria</taxon>
        <taxon>Bacillati</taxon>
        <taxon>Actinomycetota</taxon>
        <taxon>Actinomycetes</taxon>
        <taxon>Kitasatosporales</taxon>
        <taxon>Streptomycetaceae</taxon>
        <taxon>Streptomyces</taxon>
    </lineage>
</organism>
<feature type="domain" description="HTH tetR-type" evidence="5">
    <location>
        <begin position="6"/>
        <end position="66"/>
    </location>
</feature>
<gene>
    <name evidence="6" type="ORF">AOB60_06030</name>
</gene>
<dbReference type="AlphaFoldDB" id="A0A2N8PHH7"/>
<dbReference type="PANTHER" id="PTHR47506:SF10">
    <property type="entry name" value="TRANSCRIPTIONAL REGULATORY PROTEIN"/>
    <property type="match status" value="1"/>
</dbReference>
<dbReference type="InterPro" id="IPR036271">
    <property type="entry name" value="Tet_transcr_reg_TetR-rel_C_sf"/>
</dbReference>
<dbReference type="SUPFAM" id="SSF46689">
    <property type="entry name" value="Homeodomain-like"/>
    <property type="match status" value="1"/>
</dbReference>
<sequence>MPDIKHFDPDNALERAERLFWQHGAAKASIQAVTVATGLNRSSLYATFGGKQELYLAALRRYVRHRARPAQRRLTEDDRGLPAIRDFFTALIAARCSGEHAGWGCMLVNAHVDTDHTDPEIRALLDEHHRQLLDAMHAALETAREQGQLSPGLATKVAAEALVLLAYGVNVRSRTGADADSLLGTVIATLGLLDTACR</sequence>
<evidence type="ECO:0000256" key="3">
    <source>
        <dbReference type="ARBA" id="ARBA00023163"/>
    </source>
</evidence>
<feature type="DNA-binding region" description="H-T-H motif" evidence="4">
    <location>
        <begin position="29"/>
        <end position="48"/>
    </location>
</feature>
<dbReference type="InterPro" id="IPR001647">
    <property type="entry name" value="HTH_TetR"/>
</dbReference>